<dbReference type="InterPro" id="IPR052912">
    <property type="entry name" value="UPF0111_domain"/>
</dbReference>
<dbReference type="Pfam" id="PF01865">
    <property type="entry name" value="PhoU_div"/>
    <property type="match status" value="1"/>
</dbReference>
<comment type="similarity">
    <text evidence="1">Belongs to the UPF0111 family.</text>
</comment>
<evidence type="ECO:0000256" key="1">
    <source>
        <dbReference type="ARBA" id="ARBA00008591"/>
    </source>
</evidence>
<evidence type="ECO:0000313" key="3">
    <source>
        <dbReference type="EMBL" id="CAB4740235.1"/>
    </source>
</evidence>
<evidence type="ECO:0000313" key="4">
    <source>
        <dbReference type="EMBL" id="CAB4853137.1"/>
    </source>
</evidence>
<dbReference type="PANTHER" id="PTHR37298:SF1">
    <property type="entry name" value="UPF0111 PROTEIN YKAA"/>
    <property type="match status" value="1"/>
</dbReference>
<gene>
    <name evidence="3" type="ORF">UFOPK2656_02840</name>
    <name evidence="4" type="ORF">UFOPK3267_02662</name>
    <name evidence="5" type="ORF">UFOPK3651_03017</name>
    <name evidence="6" type="ORF">UFOPK3931_02142</name>
    <name evidence="2" type="ORF">UFOPK4189_03086</name>
</gene>
<accession>A0A6J7PCW8</accession>
<dbReference type="EMBL" id="CAFBMT010000027">
    <property type="protein sequence ID" value="CAB4953540.1"/>
    <property type="molecule type" value="Genomic_DNA"/>
</dbReference>
<proteinExistence type="inferred from homology"/>
<name>A0A6J7PCW8_9ZZZZ</name>
<dbReference type="AlphaFoldDB" id="A0A6J7PCW8"/>
<protein>
    <submittedName>
        <fullName evidence="6">Unannotated protein</fullName>
    </submittedName>
</protein>
<sequence>MRFRLIPRDESFYPLFDEQAQIAADTAQVLRTLMSSLPIVAEQAQAIVDAEKKADGVLRQVRQRLETSIVTPFDREDIQSLANSLDDVLDEMRAAADSALQHQIGTPLPGVDNLTRILVEITAKNVLLVKGLRNFRDLTPLIDEIERLESEADGVFRTVMAELFSGRHDALDILRWKDVVEAIESAIDAVEDASDEVQSIAVKHS</sequence>
<dbReference type="EMBL" id="CAFBIY010000205">
    <property type="protein sequence ID" value="CAB4853137.1"/>
    <property type="molecule type" value="Genomic_DNA"/>
</dbReference>
<evidence type="ECO:0000313" key="5">
    <source>
        <dbReference type="EMBL" id="CAB4953540.1"/>
    </source>
</evidence>
<dbReference type="EMBL" id="CAFBOL010000066">
    <property type="protein sequence ID" value="CAB5001033.1"/>
    <property type="molecule type" value="Genomic_DNA"/>
</dbReference>
<reference evidence="6" key="1">
    <citation type="submission" date="2020-05" db="EMBL/GenBank/DDBJ databases">
        <authorList>
            <person name="Chiriac C."/>
            <person name="Salcher M."/>
            <person name="Ghai R."/>
            <person name="Kavagutti S V."/>
        </authorList>
    </citation>
    <scope>NUCLEOTIDE SEQUENCE</scope>
</reference>
<dbReference type="EMBL" id="CAESGF010000029">
    <property type="protein sequence ID" value="CAB4365340.1"/>
    <property type="molecule type" value="Genomic_DNA"/>
</dbReference>
<evidence type="ECO:0000313" key="6">
    <source>
        <dbReference type="EMBL" id="CAB5001033.1"/>
    </source>
</evidence>
<dbReference type="InterPro" id="IPR038078">
    <property type="entry name" value="PhoU-like_sf"/>
</dbReference>
<dbReference type="Gene3D" id="1.20.58.220">
    <property type="entry name" value="Phosphate transport system protein phou homolog 2, domain 2"/>
    <property type="match status" value="1"/>
</dbReference>
<dbReference type="EMBL" id="CAEZYF010000024">
    <property type="protein sequence ID" value="CAB4740235.1"/>
    <property type="molecule type" value="Genomic_DNA"/>
</dbReference>
<evidence type="ECO:0000313" key="2">
    <source>
        <dbReference type="EMBL" id="CAB4365340.1"/>
    </source>
</evidence>
<organism evidence="6">
    <name type="scientific">freshwater metagenome</name>
    <dbReference type="NCBI Taxonomy" id="449393"/>
    <lineage>
        <taxon>unclassified sequences</taxon>
        <taxon>metagenomes</taxon>
        <taxon>ecological metagenomes</taxon>
    </lineage>
</organism>
<dbReference type="InterPro" id="IPR018445">
    <property type="entry name" value="Put_Phosphate_transp_reg"/>
</dbReference>
<dbReference type="PANTHER" id="PTHR37298">
    <property type="entry name" value="UPF0111 PROTEIN YKAA"/>
    <property type="match status" value="1"/>
</dbReference>